<dbReference type="SUPFAM" id="SSF50104">
    <property type="entry name" value="Translation proteins SH3-like domain"/>
    <property type="match status" value="1"/>
</dbReference>
<evidence type="ECO:0000313" key="3">
    <source>
        <dbReference type="EMBL" id="TCT14089.1"/>
    </source>
</evidence>
<dbReference type="RefSeq" id="WP_132253060.1">
    <property type="nucleotide sequence ID" value="NZ_SMAL01000007.1"/>
</dbReference>
<keyword evidence="2" id="KW-0687">Ribonucleoprotein</keyword>
<dbReference type="InterPro" id="IPR008991">
    <property type="entry name" value="Translation_prot_SH3-like_sf"/>
</dbReference>
<dbReference type="GO" id="GO:1990904">
    <property type="term" value="C:ribonucleoprotein complex"/>
    <property type="evidence" value="ECO:0007669"/>
    <property type="project" value="UniProtKB-KW"/>
</dbReference>
<dbReference type="EMBL" id="SMAL01000007">
    <property type="protein sequence ID" value="TCT14089.1"/>
    <property type="molecule type" value="Genomic_DNA"/>
</dbReference>
<dbReference type="AlphaFoldDB" id="A0A4R3MJF1"/>
<comment type="caution">
    <text evidence="3">The sequence shown here is derived from an EMBL/GenBank/DDBJ whole genome shotgun (WGS) entry which is preliminary data.</text>
</comment>
<protein>
    <recommendedName>
        <fullName evidence="5">Ribosomal protein L14E/L6E/L27E</fullName>
    </recommendedName>
</protein>
<evidence type="ECO:0000313" key="4">
    <source>
        <dbReference type="Proteomes" id="UP000294902"/>
    </source>
</evidence>
<dbReference type="Gene3D" id="2.30.30.30">
    <property type="match status" value="1"/>
</dbReference>
<dbReference type="GO" id="GO:0005840">
    <property type="term" value="C:ribosome"/>
    <property type="evidence" value="ECO:0007669"/>
    <property type="project" value="UniProtKB-KW"/>
</dbReference>
<gene>
    <name evidence="3" type="ORF">EDC18_107158</name>
</gene>
<name>A0A4R3MJF1_9FIRM</name>
<dbReference type="OrthoDB" id="1683515at2"/>
<dbReference type="Proteomes" id="UP000294902">
    <property type="component" value="Unassembled WGS sequence"/>
</dbReference>
<sequence>MENFQIGQIIKSKAGRDKDRLFVIIDIKGEYVYLVDGNLRKLEKPKMKKIKHIQPTNNIVESIQEKIINDQKILNAEIRKTIQLFQTEN</sequence>
<dbReference type="CDD" id="cd06088">
    <property type="entry name" value="KOW_RPL14"/>
    <property type="match status" value="1"/>
</dbReference>
<accession>A0A4R3MJF1</accession>
<evidence type="ECO:0000256" key="2">
    <source>
        <dbReference type="ARBA" id="ARBA00023274"/>
    </source>
</evidence>
<evidence type="ECO:0000256" key="1">
    <source>
        <dbReference type="ARBA" id="ARBA00022980"/>
    </source>
</evidence>
<dbReference type="InterPro" id="IPR041985">
    <property type="entry name" value="Ribosomal_eL14_KOW"/>
</dbReference>
<organism evidence="3 4">
    <name type="scientific">Natranaerovirga pectinivora</name>
    <dbReference type="NCBI Taxonomy" id="682400"/>
    <lineage>
        <taxon>Bacteria</taxon>
        <taxon>Bacillati</taxon>
        <taxon>Bacillota</taxon>
        <taxon>Clostridia</taxon>
        <taxon>Lachnospirales</taxon>
        <taxon>Natranaerovirgaceae</taxon>
        <taxon>Natranaerovirga</taxon>
    </lineage>
</organism>
<keyword evidence="4" id="KW-1185">Reference proteome</keyword>
<keyword evidence="1" id="KW-0689">Ribosomal protein</keyword>
<reference evidence="3 4" key="1">
    <citation type="submission" date="2019-03" db="EMBL/GenBank/DDBJ databases">
        <title>Genomic Encyclopedia of Type Strains, Phase IV (KMG-IV): sequencing the most valuable type-strain genomes for metagenomic binning, comparative biology and taxonomic classification.</title>
        <authorList>
            <person name="Goeker M."/>
        </authorList>
    </citation>
    <scope>NUCLEOTIDE SEQUENCE [LARGE SCALE GENOMIC DNA]</scope>
    <source>
        <strain evidence="3 4">DSM 24629</strain>
    </source>
</reference>
<proteinExistence type="predicted"/>
<dbReference type="InterPro" id="IPR014722">
    <property type="entry name" value="Rib_uL2_dom2"/>
</dbReference>
<evidence type="ECO:0008006" key="5">
    <source>
        <dbReference type="Google" id="ProtNLM"/>
    </source>
</evidence>